<dbReference type="AlphaFoldDB" id="A0A0M3JJL6"/>
<evidence type="ECO:0000313" key="3">
    <source>
        <dbReference type="WBParaSite" id="ASIM_0000783701-mRNA-1"/>
    </source>
</evidence>
<name>A0A0M3JJL6_ANISI</name>
<keyword evidence="2" id="KW-1185">Reference proteome</keyword>
<gene>
    <name evidence="1" type="ORF">ASIM_LOCUS7599</name>
</gene>
<dbReference type="OrthoDB" id="755951at2759"/>
<protein>
    <submittedName>
        <fullName evidence="3">Lipoprotein</fullName>
    </submittedName>
</protein>
<proteinExistence type="predicted"/>
<accession>A0A0M3JJL6</accession>
<evidence type="ECO:0000313" key="2">
    <source>
        <dbReference type="Proteomes" id="UP000267096"/>
    </source>
</evidence>
<sequence>MAAYKAYFKKYPDRIGKDVLYQVRVSGLENPVDLYYDLSSGLFRQHIC</sequence>
<organism evidence="3">
    <name type="scientific">Anisakis simplex</name>
    <name type="common">Herring worm</name>
    <dbReference type="NCBI Taxonomy" id="6269"/>
    <lineage>
        <taxon>Eukaryota</taxon>
        <taxon>Metazoa</taxon>
        <taxon>Ecdysozoa</taxon>
        <taxon>Nematoda</taxon>
        <taxon>Chromadorea</taxon>
        <taxon>Rhabditida</taxon>
        <taxon>Spirurina</taxon>
        <taxon>Ascaridomorpha</taxon>
        <taxon>Ascaridoidea</taxon>
        <taxon>Anisakidae</taxon>
        <taxon>Anisakis</taxon>
        <taxon>Anisakis simplex complex</taxon>
    </lineage>
</organism>
<reference evidence="3" key="1">
    <citation type="submission" date="2017-02" db="UniProtKB">
        <authorList>
            <consortium name="WormBaseParasite"/>
        </authorList>
    </citation>
    <scope>IDENTIFICATION</scope>
</reference>
<dbReference type="EMBL" id="UYRR01018710">
    <property type="protein sequence ID" value="VDK29556.1"/>
    <property type="molecule type" value="Genomic_DNA"/>
</dbReference>
<evidence type="ECO:0000313" key="1">
    <source>
        <dbReference type="EMBL" id="VDK29556.1"/>
    </source>
</evidence>
<reference evidence="1 2" key="2">
    <citation type="submission" date="2018-11" db="EMBL/GenBank/DDBJ databases">
        <authorList>
            <consortium name="Pathogen Informatics"/>
        </authorList>
    </citation>
    <scope>NUCLEOTIDE SEQUENCE [LARGE SCALE GENOMIC DNA]</scope>
</reference>
<dbReference type="Proteomes" id="UP000267096">
    <property type="component" value="Unassembled WGS sequence"/>
</dbReference>
<dbReference type="WBParaSite" id="ASIM_0000783701-mRNA-1">
    <property type="protein sequence ID" value="ASIM_0000783701-mRNA-1"/>
    <property type="gene ID" value="ASIM_0000783701"/>
</dbReference>